<feature type="non-terminal residue" evidence="2">
    <location>
        <position position="251"/>
    </location>
</feature>
<dbReference type="EMBL" id="JBCLYO010000004">
    <property type="protein sequence ID" value="KAL0090179.1"/>
    <property type="molecule type" value="Genomic_DNA"/>
</dbReference>
<comment type="caution">
    <text evidence="2">The sequence shown here is derived from an EMBL/GenBank/DDBJ whole genome shotgun (WGS) entry which is preliminary data.</text>
</comment>
<organism evidence="2 3">
    <name type="scientific">Phycomyces blakesleeanus</name>
    <dbReference type="NCBI Taxonomy" id="4837"/>
    <lineage>
        <taxon>Eukaryota</taxon>
        <taxon>Fungi</taxon>
        <taxon>Fungi incertae sedis</taxon>
        <taxon>Mucoromycota</taxon>
        <taxon>Mucoromycotina</taxon>
        <taxon>Mucoromycetes</taxon>
        <taxon>Mucorales</taxon>
        <taxon>Phycomycetaceae</taxon>
        <taxon>Phycomyces</taxon>
    </lineage>
</organism>
<dbReference type="Gene3D" id="3.10.20.90">
    <property type="entry name" value="Phosphatidylinositol 3-kinase Catalytic Subunit, Chain A, domain 1"/>
    <property type="match status" value="1"/>
</dbReference>
<dbReference type="Proteomes" id="UP001448207">
    <property type="component" value="Unassembled WGS sequence"/>
</dbReference>
<gene>
    <name evidence="2" type="ORF">J3Q64DRAFT_1613020</name>
</gene>
<keyword evidence="3" id="KW-1185">Reference proteome</keyword>
<dbReference type="Pfam" id="PF00788">
    <property type="entry name" value="RA"/>
    <property type="match status" value="1"/>
</dbReference>
<evidence type="ECO:0000259" key="1">
    <source>
        <dbReference type="PROSITE" id="PS50200"/>
    </source>
</evidence>
<evidence type="ECO:0000313" key="2">
    <source>
        <dbReference type="EMBL" id="KAL0090179.1"/>
    </source>
</evidence>
<proteinExistence type="predicted"/>
<accession>A0ABR3B4J9</accession>
<dbReference type="CDD" id="cd17043">
    <property type="entry name" value="RA"/>
    <property type="match status" value="1"/>
</dbReference>
<evidence type="ECO:0000313" key="3">
    <source>
        <dbReference type="Proteomes" id="UP001448207"/>
    </source>
</evidence>
<feature type="domain" description="Ras-associating" evidence="1">
    <location>
        <begin position="6"/>
        <end position="131"/>
    </location>
</feature>
<reference evidence="2 3" key="1">
    <citation type="submission" date="2024-04" db="EMBL/GenBank/DDBJ databases">
        <title>Symmetric and asymmetric DNA N6-adenine methylation regulates different biological responses in Mucorales.</title>
        <authorList>
            <consortium name="Lawrence Berkeley National Laboratory"/>
            <person name="Lax C."/>
            <person name="Mondo S.J."/>
            <person name="Osorio-Concepcion M."/>
            <person name="Muszewska A."/>
            <person name="Corrochano-Luque M."/>
            <person name="Gutierrez G."/>
            <person name="Riley R."/>
            <person name="Lipzen A."/>
            <person name="Guo J."/>
            <person name="Hundley H."/>
            <person name="Amirebrahimi M."/>
            <person name="Ng V."/>
            <person name="Lorenzo-Gutierrez D."/>
            <person name="Binder U."/>
            <person name="Yang J."/>
            <person name="Song Y."/>
            <person name="Canovas D."/>
            <person name="Navarro E."/>
            <person name="Freitag M."/>
            <person name="Gabaldon T."/>
            <person name="Grigoriev I.V."/>
            <person name="Corrochano L.M."/>
            <person name="Nicolas F.E."/>
            <person name="Garre V."/>
        </authorList>
    </citation>
    <scope>NUCLEOTIDE SEQUENCE [LARGE SCALE GENOMIC DNA]</scope>
    <source>
        <strain evidence="2 3">L51</strain>
    </source>
</reference>
<dbReference type="InterPro" id="IPR000159">
    <property type="entry name" value="RA_dom"/>
</dbReference>
<feature type="non-terminal residue" evidence="2">
    <location>
        <position position="1"/>
    </location>
</feature>
<protein>
    <recommendedName>
        <fullName evidence="1">Ras-associating domain-containing protein</fullName>
    </recommendedName>
</protein>
<dbReference type="SUPFAM" id="SSF54236">
    <property type="entry name" value="Ubiquitin-like"/>
    <property type="match status" value="1"/>
</dbReference>
<name>A0ABR3B4J9_PHYBL</name>
<dbReference type="PROSITE" id="PS50200">
    <property type="entry name" value="RA"/>
    <property type="match status" value="1"/>
</dbReference>
<dbReference type="InterPro" id="IPR029071">
    <property type="entry name" value="Ubiquitin-like_domsf"/>
</dbReference>
<sequence>TEKQATTCVLRVYAGNLNVGATYNSVLVTKETKAEEMLMQAMERFHISQIEAKASRRLSTSGIEYYLSLKPMDNEEIVLAPQDKPLVIFQSLTAHLTTPMPPLNHIKQLSQHLNGGDFESQIRFYLHKRIRRVNERQGELYVKISLYTPPSLSQSGLSKKKSAEMGQERIDKIIAIPSSSSVSECTKIALDKFHLAYDRTEGDKGNRYRMTLVLSGKEKVLPDTMSLGDVIRDHASLLTPGQFILRQFGAS</sequence>